<dbReference type="InterPro" id="IPR011604">
    <property type="entry name" value="PDDEXK-like_dom_sf"/>
</dbReference>
<comment type="caution">
    <text evidence="6">The sequence shown here is derived from an EMBL/GenBank/DDBJ whole genome shotgun (WGS) entry which is preliminary data.</text>
</comment>
<proteinExistence type="predicted"/>
<evidence type="ECO:0000313" key="6">
    <source>
        <dbReference type="EMBL" id="KPG14759.1"/>
    </source>
</evidence>
<dbReference type="AlphaFoldDB" id="A0A7V8RY11"/>
<reference evidence="6 7" key="1">
    <citation type="submission" date="2015-09" db="EMBL/GenBank/DDBJ databases">
        <title>Genome Sequences of Mycobacterium immunogenum Isolates, Recuperated from a Chloraminated Drinking Water Distribution System Simulator Subjected to Episodes of Nitrification.</title>
        <authorList>
            <person name="Gomez-Alvarez V."/>
            <person name="Revetta R.P."/>
        </authorList>
    </citation>
    <scope>NUCLEOTIDE SEQUENCE [LARGE SCALE GENOMIC DNA]</scope>
    <source>
        <strain evidence="6 7">H008</strain>
    </source>
</reference>
<keyword evidence="2" id="KW-0378">Hydrolase</keyword>
<name>A0A7V8RY11_9MYCO</name>
<gene>
    <name evidence="5" type="ORF">AN908_06975</name>
    <name evidence="6" type="ORF">AN908_07430</name>
</gene>
<dbReference type="Gene3D" id="3.90.320.10">
    <property type="match status" value="1"/>
</dbReference>
<keyword evidence="3" id="KW-0234">DNA repair</keyword>
<evidence type="ECO:0000313" key="7">
    <source>
        <dbReference type="Proteomes" id="UP000037843"/>
    </source>
</evidence>
<keyword evidence="2" id="KW-0547">Nucleotide-binding</keyword>
<sequence>MDIALKRIKDVWDRTATKSLEVRKVDTPRLVFGEELRCWASGTRVTFDDYHHIYETADNKSWLSGSTFAGRYKSEFNAPLIAGKMATKYEVDASEVIAMWELNRDASSTVGTAVHKALQLRGQYGDLSKAVKDGTLESALTKNEILLPIVEAFFESREHETAFYEVFVADPVRHHCGFIDRLVIEDDGLIVEDFKTNSDLQKSETIKAPFKGVVPNSKLGAYWLQLSFYARILQAHGKTVKCLRIHHWEFGQWNLYEHDVIDLDAAFQKDK</sequence>
<evidence type="ECO:0000256" key="2">
    <source>
        <dbReference type="ARBA" id="ARBA00022806"/>
    </source>
</evidence>
<dbReference type="Proteomes" id="UP000037843">
    <property type="component" value="Unassembled WGS sequence"/>
</dbReference>
<dbReference type="EMBL" id="LJFO01000003">
    <property type="protein sequence ID" value="KPG14753.1"/>
    <property type="molecule type" value="Genomic_DNA"/>
</dbReference>
<protein>
    <recommendedName>
        <fullName evidence="4">PD-(D/E)XK endonuclease-like domain-containing protein</fullName>
    </recommendedName>
</protein>
<evidence type="ECO:0000256" key="1">
    <source>
        <dbReference type="ARBA" id="ARBA00022763"/>
    </source>
</evidence>
<dbReference type="GO" id="GO:0004386">
    <property type="term" value="F:helicase activity"/>
    <property type="evidence" value="ECO:0007669"/>
    <property type="project" value="UniProtKB-KW"/>
</dbReference>
<keyword evidence="1" id="KW-0227">DNA damage</keyword>
<dbReference type="InterPro" id="IPR038726">
    <property type="entry name" value="PDDEXK_AddAB-type"/>
</dbReference>
<evidence type="ECO:0000256" key="3">
    <source>
        <dbReference type="ARBA" id="ARBA00023204"/>
    </source>
</evidence>
<dbReference type="SUPFAM" id="SSF52980">
    <property type="entry name" value="Restriction endonuclease-like"/>
    <property type="match status" value="1"/>
</dbReference>
<dbReference type="EMBL" id="LJFO01000003">
    <property type="protein sequence ID" value="KPG14759.1"/>
    <property type="molecule type" value="Genomic_DNA"/>
</dbReference>
<evidence type="ECO:0000259" key="4">
    <source>
        <dbReference type="Pfam" id="PF12705"/>
    </source>
</evidence>
<keyword evidence="2" id="KW-0347">Helicase</keyword>
<dbReference type="GO" id="GO:0006281">
    <property type="term" value="P:DNA repair"/>
    <property type="evidence" value="ECO:0007669"/>
    <property type="project" value="UniProtKB-KW"/>
</dbReference>
<dbReference type="Pfam" id="PF12705">
    <property type="entry name" value="PDDEXK_1"/>
    <property type="match status" value="1"/>
</dbReference>
<evidence type="ECO:0000313" key="5">
    <source>
        <dbReference type="EMBL" id="KPG14753.1"/>
    </source>
</evidence>
<dbReference type="InterPro" id="IPR011335">
    <property type="entry name" value="Restrct_endonuc-II-like"/>
</dbReference>
<keyword evidence="2" id="KW-0067">ATP-binding</keyword>
<organism evidence="6 7">
    <name type="scientific">Mycobacteroides immunogenum</name>
    <dbReference type="NCBI Taxonomy" id="83262"/>
    <lineage>
        <taxon>Bacteria</taxon>
        <taxon>Bacillati</taxon>
        <taxon>Actinomycetota</taxon>
        <taxon>Actinomycetes</taxon>
        <taxon>Mycobacteriales</taxon>
        <taxon>Mycobacteriaceae</taxon>
        <taxon>Mycobacteroides</taxon>
    </lineage>
</organism>
<accession>A0A7V8RY11</accession>
<feature type="domain" description="PD-(D/E)XK endonuclease-like" evidence="4">
    <location>
        <begin position="106"/>
        <end position="238"/>
    </location>
</feature>